<dbReference type="GO" id="GO:0043139">
    <property type="term" value="F:5'-3' DNA helicase activity"/>
    <property type="evidence" value="ECO:0007669"/>
    <property type="project" value="TreeGrafter"/>
</dbReference>
<sequence>MSLEHRYRQWADELIDLSGRNDLISFQQTKGGTLIPSEEAVKRLLDGESLLISDFIDIEVAENRRAATGVIKKAIELEEQSGIECLRLITGFATWKGGSTANPNAPFLLYSLKIENPGVSLQRTRLKLISAEPEANPVFLLHLKRRLDIDIDEDAIEDAQTEGAKELERVVREQCPETVELAINPGFAIKNLRYQKLPMVKDLLSAVESLSANTLIAALAGDEDSKGELKKDIAKVDRSEPDRVPPENEFLVLDADSSQEWAINSALKGQNLVIEGPPGTGKSQTIANLIASYMAVGKSVLFVAEKRAAIDAVKKRVDNVGLGNFFLDLHSAETIRKRPAEPFVKALDEIANIPIVDCSENQQRLMRSRKLLVNRTKEIQEKRSPWGCSYIDILQYGMESSEIKDNPYLISNDEVINIKSADTDDIKQSLEELENLSAGELLSDTFPLSKGIKAGEIKSTSDVQDVFNALDNARPALGSVEAWVNTHNEQVRIILNSCEQVKEAINNIEEFRSNQTLDTSKAIRLQEEAIRHLKKVLNRNLLLRILSFLTDADYRQALKSLKNALINQVKPSIDNLRNASQVYSNQQYLQSIGLNPSTASCPSELNGCIDSLLESISTLNRYINDLLGEQSNLGELKATLNGIERYRRSIPNAPRVKASLLKLKELGLSEIGLIDKVIKDFVSGEASEVVYKKIISAWAQKVEEVIRINAPSLASSTRDYLDRTIGTFRETDSEHIATTGQRIRRITAERAHKLRQQHPDQEDLLRQQSTRRKNRLSARKLFACAPEILKSVKPCWAMSPLVVSELLPANKEPFFDVVIFDEASQIVPFEAITSILRGKQTIVAGDSKQLSPTTTSFFSKSSDDDHRGDDLDDEDSFDAVDETESLLDAVKSVLPPVVGVRTLQWHYRSEDERLIAFSNKHPDLYGSRLVTAPSTSQEAPFDYHHIEGELKEVTGSSPKAEVKKTVELVINHLKINPHLSLAVIAFGSEHARKIENEFHKQVGATPSLPLFPEGKPEEKLVIRHLEAIQGDERDVVFIATGYGPKELGKVQNSFGPINIDKNFFGLRRLNVAVTRARKRVEVITTINPYQYDDNRINSVGVKGLIKYLRFVKSGGMDLGDLSSETVPMNPFEQDIHDALVARGVGLVPQYGVSGYRLDFAVQHPEEKGRFVMAIEADGASYHSSDTARDRDRIRQNHLERLGWQFHRIWSTEWFTNKESEVEIAIDAVNKAIRSRPLTQSEQSPQTTQETVPIRTRNGPKPNLPGYPSIDDYGKEIAEYICWICSDGSLLSDQQIFEEVFAELPYNRRGSKIVERVFQEISDLRASGKIP</sequence>
<name>Q7V8N5_PROMM</name>
<dbReference type="SUPFAM" id="SSF52980">
    <property type="entry name" value="Restriction endonuclease-like"/>
    <property type="match status" value="1"/>
</dbReference>
<dbReference type="EMBL" id="BX548175">
    <property type="protein sequence ID" value="CAE20477.1"/>
    <property type="molecule type" value="Genomic_DNA"/>
</dbReference>
<dbReference type="KEGG" id="pmt:PMT_0302"/>
<feature type="compositionally biased region" description="Low complexity" evidence="1">
    <location>
        <begin position="851"/>
        <end position="860"/>
    </location>
</feature>
<keyword evidence="3" id="KW-0548">Nucleotidyltransferase</keyword>
<keyword evidence="4" id="KW-1185">Reference proteome</keyword>
<dbReference type="FunFam" id="3.40.960.10:FF:000002">
    <property type="entry name" value="DNA helicase related protein"/>
    <property type="match status" value="1"/>
</dbReference>
<dbReference type="PANTHER" id="PTHR43788:SF8">
    <property type="entry name" value="DNA-BINDING PROTEIN SMUBP-2"/>
    <property type="match status" value="1"/>
</dbReference>
<dbReference type="HOGENOM" id="CLU_000788_1_0_3"/>
<dbReference type="InterPro" id="IPR011335">
    <property type="entry name" value="Restrct_endonuc-II-like"/>
</dbReference>
<dbReference type="InterPro" id="IPR050534">
    <property type="entry name" value="Coronavir_polyprotein_1ab"/>
</dbReference>
<feature type="domain" description="RAP" evidence="2">
    <location>
        <begin position="1174"/>
        <end position="1227"/>
    </location>
</feature>
<gene>
    <name evidence="3" type="ordered locus">PMT_0302</name>
</gene>
<evidence type="ECO:0000259" key="2">
    <source>
        <dbReference type="SMART" id="SM00952"/>
    </source>
</evidence>
<dbReference type="InterPro" id="IPR013584">
    <property type="entry name" value="RAP"/>
</dbReference>
<accession>Q7V8N5</accession>
<dbReference type="InterPro" id="IPR027417">
    <property type="entry name" value="P-loop_NTPase"/>
</dbReference>
<organism evidence="3 4">
    <name type="scientific">Prochlorococcus marinus (strain MIT 9313)</name>
    <dbReference type="NCBI Taxonomy" id="74547"/>
    <lineage>
        <taxon>Bacteria</taxon>
        <taxon>Bacillati</taxon>
        <taxon>Cyanobacteriota</taxon>
        <taxon>Cyanophyceae</taxon>
        <taxon>Synechococcales</taxon>
        <taxon>Prochlorococcaceae</taxon>
        <taxon>Prochlorococcus</taxon>
    </lineage>
</organism>
<dbReference type="eggNOG" id="COG1198">
    <property type="taxonomic scope" value="Bacteria"/>
</dbReference>
<reference evidence="3 4" key="1">
    <citation type="journal article" date="2003" name="Nature">
        <title>Genome divergence in two Prochlorococcus ecotypes reflects oceanic niche differentiation.</title>
        <authorList>
            <person name="Rocap G."/>
            <person name="Larimer F.W."/>
            <person name="Lamerdin J.E."/>
            <person name="Malfatti S."/>
            <person name="Chain P."/>
            <person name="Ahlgren N.A."/>
            <person name="Arellano A."/>
            <person name="Coleman M."/>
            <person name="Hauser L."/>
            <person name="Hess W.R."/>
            <person name="Johnson Z.I."/>
            <person name="Land M.L."/>
            <person name="Lindell D."/>
            <person name="Post A.F."/>
            <person name="Regala W."/>
            <person name="Shah M."/>
            <person name="Shaw S.L."/>
            <person name="Steglich C."/>
            <person name="Sullivan M.B."/>
            <person name="Ting C.S."/>
            <person name="Tolonen A."/>
            <person name="Webb E.A."/>
            <person name="Zinser E.R."/>
            <person name="Chisholm S.W."/>
        </authorList>
    </citation>
    <scope>NUCLEOTIDE SEQUENCE [LARGE SCALE GENOMIC DNA]</scope>
    <source>
        <strain evidence="4">MIT 9313</strain>
    </source>
</reference>
<evidence type="ECO:0000313" key="3">
    <source>
        <dbReference type="EMBL" id="CAE20477.1"/>
    </source>
</evidence>
<feature type="region of interest" description="Disordered" evidence="1">
    <location>
        <begin position="1235"/>
        <end position="1266"/>
    </location>
</feature>
<proteinExistence type="predicted"/>
<dbReference type="SUPFAM" id="SSF52540">
    <property type="entry name" value="P-loop containing nucleoside triphosphate hydrolases"/>
    <property type="match status" value="1"/>
</dbReference>
<dbReference type="GO" id="GO:0016779">
    <property type="term" value="F:nucleotidyltransferase activity"/>
    <property type="evidence" value="ECO:0007669"/>
    <property type="project" value="UniProtKB-KW"/>
</dbReference>
<dbReference type="InterPro" id="IPR041677">
    <property type="entry name" value="DNA2/NAM7_AAA_11"/>
</dbReference>
<evidence type="ECO:0000256" key="1">
    <source>
        <dbReference type="SAM" id="MobiDB-lite"/>
    </source>
</evidence>
<dbReference type="Pfam" id="PF18741">
    <property type="entry name" value="MTES_1575"/>
    <property type="match status" value="1"/>
</dbReference>
<dbReference type="Proteomes" id="UP000001423">
    <property type="component" value="Chromosome"/>
</dbReference>
<dbReference type="RefSeq" id="WP_011129681.1">
    <property type="nucleotide sequence ID" value="NC_005071.1"/>
</dbReference>
<dbReference type="eggNOG" id="COG1112">
    <property type="taxonomic scope" value="Bacteria"/>
</dbReference>
<dbReference type="Gene3D" id="3.40.960.10">
    <property type="entry name" value="VSR Endonuclease"/>
    <property type="match status" value="1"/>
</dbReference>
<protein>
    <recommendedName>
        <fullName evidence="2">RAP domain-containing protein</fullName>
    </recommendedName>
</protein>
<dbReference type="PANTHER" id="PTHR43788">
    <property type="entry name" value="DNA2/NAM7 HELICASE FAMILY MEMBER"/>
    <property type="match status" value="1"/>
</dbReference>
<keyword evidence="3" id="KW-0808">Transferase</keyword>
<evidence type="ECO:0000313" key="4">
    <source>
        <dbReference type="Proteomes" id="UP000001423"/>
    </source>
</evidence>
<dbReference type="Pfam" id="PF13086">
    <property type="entry name" value="AAA_11"/>
    <property type="match status" value="2"/>
</dbReference>
<feature type="region of interest" description="Disordered" evidence="1">
    <location>
        <begin position="849"/>
        <end position="875"/>
    </location>
</feature>
<feature type="compositionally biased region" description="Low complexity" evidence="1">
    <location>
        <begin position="1238"/>
        <end position="1250"/>
    </location>
</feature>
<dbReference type="InterPro" id="IPR049468">
    <property type="entry name" value="Restrct_endonuc-II-like_dom"/>
</dbReference>
<dbReference type="OrthoDB" id="9757917at2"/>
<dbReference type="Gene3D" id="3.40.50.300">
    <property type="entry name" value="P-loop containing nucleotide triphosphate hydrolases"/>
    <property type="match status" value="3"/>
</dbReference>
<dbReference type="SMART" id="SM00952">
    <property type="entry name" value="RAP"/>
    <property type="match status" value="1"/>
</dbReference>